<keyword evidence="2" id="KW-0597">Phosphoprotein</keyword>
<comment type="caution">
    <text evidence="4">The sequence shown here is derived from an EMBL/GenBank/DDBJ whole genome shotgun (WGS) entry which is preliminary data.</text>
</comment>
<dbReference type="Gene3D" id="3.30.559.10">
    <property type="entry name" value="Chloramphenicol acetyltransferase-like domain"/>
    <property type="match status" value="1"/>
</dbReference>
<dbReference type="InterPro" id="IPR001242">
    <property type="entry name" value="Condensation_dom"/>
</dbReference>
<dbReference type="Gene3D" id="1.10.1200.10">
    <property type="entry name" value="ACP-like"/>
    <property type="match status" value="1"/>
</dbReference>
<organism evidence="4 5">
    <name type="scientific">Pseudomonas kielensis</name>
    <dbReference type="NCBI Taxonomy" id="2762577"/>
    <lineage>
        <taxon>Bacteria</taxon>
        <taxon>Pseudomonadati</taxon>
        <taxon>Pseudomonadota</taxon>
        <taxon>Gammaproteobacteria</taxon>
        <taxon>Pseudomonadales</taxon>
        <taxon>Pseudomonadaceae</taxon>
        <taxon>Pseudomonas</taxon>
    </lineage>
</organism>
<dbReference type="EMBL" id="JACMYG010000003">
    <property type="protein sequence ID" value="MBC2689028.1"/>
    <property type="molecule type" value="Genomic_DNA"/>
</dbReference>
<dbReference type="AlphaFoldDB" id="A0A7X1GCG3"/>
<dbReference type="InterPro" id="IPR009081">
    <property type="entry name" value="PP-bd_ACP"/>
</dbReference>
<evidence type="ECO:0000256" key="1">
    <source>
        <dbReference type="ARBA" id="ARBA00022450"/>
    </source>
</evidence>
<accession>A0A7X1GCG3</accession>
<dbReference type="Pfam" id="PF00668">
    <property type="entry name" value="Condensation"/>
    <property type="match status" value="1"/>
</dbReference>
<dbReference type="PROSITE" id="PS50075">
    <property type="entry name" value="CARRIER"/>
    <property type="match status" value="1"/>
</dbReference>
<feature type="domain" description="Carrier" evidence="3">
    <location>
        <begin position="18"/>
        <end position="93"/>
    </location>
</feature>
<dbReference type="InterPro" id="IPR020806">
    <property type="entry name" value="PKS_PP-bd"/>
</dbReference>
<evidence type="ECO:0000256" key="2">
    <source>
        <dbReference type="ARBA" id="ARBA00022553"/>
    </source>
</evidence>
<proteinExistence type="predicted"/>
<dbReference type="PANTHER" id="PTHR45527">
    <property type="entry name" value="NONRIBOSOMAL PEPTIDE SYNTHETASE"/>
    <property type="match status" value="1"/>
</dbReference>
<dbReference type="GO" id="GO:0009239">
    <property type="term" value="P:enterobactin biosynthetic process"/>
    <property type="evidence" value="ECO:0007669"/>
    <property type="project" value="TreeGrafter"/>
</dbReference>
<reference evidence="4 5" key="1">
    <citation type="submission" date="2020-08" db="EMBL/GenBank/DDBJ databases">
        <title>Pseudomonas sp. nov.</title>
        <authorList>
            <person name="Gieschler S."/>
            <person name="Fiedler G."/>
            <person name="Brinks E."/>
            <person name="Boehnlein C."/>
            <person name="Franz C.M.A.P."/>
            <person name="Kabisch J."/>
        </authorList>
    </citation>
    <scope>NUCLEOTIDE SEQUENCE [LARGE SCALE GENOMIC DNA]</scope>
    <source>
        <strain evidence="4 5">MBT-1</strain>
    </source>
</reference>
<dbReference type="PANTHER" id="PTHR45527:SF1">
    <property type="entry name" value="FATTY ACID SYNTHASE"/>
    <property type="match status" value="1"/>
</dbReference>
<protein>
    <recommendedName>
        <fullName evidence="3">Carrier domain-containing protein</fullName>
    </recommendedName>
</protein>
<evidence type="ECO:0000313" key="5">
    <source>
        <dbReference type="Proteomes" id="UP000526003"/>
    </source>
</evidence>
<evidence type="ECO:0000313" key="4">
    <source>
        <dbReference type="EMBL" id="MBC2689028.1"/>
    </source>
</evidence>
<dbReference type="RefSeq" id="WP_166591577.1">
    <property type="nucleotide sequence ID" value="NZ_CP130043.1"/>
</dbReference>
<keyword evidence="5" id="KW-1185">Reference proteome</keyword>
<evidence type="ECO:0000259" key="3">
    <source>
        <dbReference type="PROSITE" id="PS50075"/>
    </source>
</evidence>
<dbReference type="SMART" id="SM00823">
    <property type="entry name" value="PKS_PP"/>
    <property type="match status" value="1"/>
</dbReference>
<dbReference type="GO" id="GO:0005829">
    <property type="term" value="C:cytosol"/>
    <property type="evidence" value="ECO:0007669"/>
    <property type="project" value="TreeGrafter"/>
</dbReference>
<name>A0A7X1GCG3_9PSED</name>
<dbReference type="GO" id="GO:0047527">
    <property type="term" value="F:2,3-dihydroxybenzoate-serine ligase activity"/>
    <property type="evidence" value="ECO:0007669"/>
    <property type="project" value="TreeGrafter"/>
</dbReference>
<gene>
    <name evidence="4" type="ORF">H7995_04365</name>
</gene>
<dbReference type="SUPFAM" id="SSF52777">
    <property type="entry name" value="CoA-dependent acyltransferases"/>
    <property type="match status" value="2"/>
</dbReference>
<dbReference type="Pfam" id="PF00550">
    <property type="entry name" value="PP-binding"/>
    <property type="match status" value="1"/>
</dbReference>
<keyword evidence="1" id="KW-0596">Phosphopantetheine</keyword>
<dbReference type="InterPro" id="IPR023213">
    <property type="entry name" value="CAT-like_dom_sf"/>
</dbReference>
<dbReference type="SUPFAM" id="SSF47336">
    <property type="entry name" value="ACP-like"/>
    <property type="match status" value="1"/>
</dbReference>
<dbReference type="GO" id="GO:0009366">
    <property type="term" value="C:enterobactin synthetase complex"/>
    <property type="evidence" value="ECO:0007669"/>
    <property type="project" value="TreeGrafter"/>
</dbReference>
<dbReference type="GO" id="GO:0043041">
    <property type="term" value="P:amino acid activation for nonribosomal peptide biosynthetic process"/>
    <property type="evidence" value="ECO:0007669"/>
    <property type="project" value="TreeGrafter"/>
</dbReference>
<dbReference type="GO" id="GO:0031177">
    <property type="term" value="F:phosphopantetheine binding"/>
    <property type="evidence" value="ECO:0007669"/>
    <property type="project" value="InterPro"/>
</dbReference>
<dbReference type="InterPro" id="IPR036736">
    <property type="entry name" value="ACP-like_sf"/>
</dbReference>
<dbReference type="Proteomes" id="UP000526003">
    <property type="component" value="Unassembled WGS sequence"/>
</dbReference>
<sequence>MNHTDLLSLKTNLRAAVAGDASTLDRLQAIWKEILSHQAISADSHFFECGATSLSVMMLLGRISNLFNVDLTPNDIFDHPILAQQAVLLNCSARQDGENSLMRDAHAWRMREGEDTPGLAQREILEKPPETPGYLENVVMAFYIRGECSVTRVREAFGAVLEQQPALRCSFELNSHGQWRRSQHALDEFPLPFHPIKLALQSDISQTVADLIVEESLLAFDLRHPPLMRATYLDCQGTDDVLIITAHHIAFDGWSGAVLMDQLCAHYQSLLATGVPDEAKHCMQYAEFTDAQQQRLAENLLDTHSAFWQETLKQLPEPFALRGAIERPQQFTYRSAVLPLNLDAQYPAIAQLSSRTGFSLYTVILTAFLVSLARNTGTIDLYVRSPVANRTDAALEPVVGYFVHPMVIRPRLCEWSPSQRLLAQVNRCVLDAYRHAMLPPPIFEANCSPHSVAYGSRFPYWYNHHNYPSRQRRLGTSQLHGIGVPSSGIKTDVSLNTLRTESGLVGSLSYYRDAIPDDCVHALLVSFKQALDELLAIGK</sequence>
<dbReference type="Gene3D" id="3.30.559.30">
    <property type="entry name" value="Nonribosomal peptide synthetase, condensation domain"/>
    <property type="match status" value="1"/>
</dbReference>